<dbReference type="InterPro" id="IPR014710">
    <property type="entry name" value="RmlC-like_jellyroll"/>
</dbReference>
<dbReference type="InterPro" id="IPR010982">
    <property type="entry name" value="Lambda_DNA-bd_dom_sf"/>
</dbReference>
<keyword evidence="1" id="KW-0238">DNA-binding</keyword>
<dbReference type="Gene3D" id="2.60.120.10">
    <property type="entry name" value="Jelly Rolls"/>
    <property type="match status" value="1"/>
</dbReference>
<dbReference type="InterPro" id="IPR050807">
    <property type="entry name" value="TransReg_Diox_bact_type"/>
</dbReference>
<dbReference type="SUPFAM" id="SSF51182">
    <property type="entry name" value="RmlC-like cupins"/>
    <property type="match status" value="1"/>
</dbReference>
<organism evidence="3 4">
    <name type="scientific">Kutzneria chonburiensis</name>
    <dbReference type="NCBI Taxonomy" id="1483604"/>
    <lineage>
        <taxon>Bacteria</taxon>
        <taxon>Bacillati</taxon>
        <taxon>Actinomycetota</taxon>
        <taxon>Actinomycetes</taxon>
        <taxon>Pseudonocardiales</taxon>
        <taxon>Pseudonocardiaceae</taxon>
        <taxon>Kutzneria</taxon>
    </lineage>
</organism>
<dbReference type="Pfam" id="PF01381">
    <property type="entry name" value="HTH_3"/>
    <property type="match status" value="1"/>
</dbReference>
<dbReference type="InterPro" id="IPR001387">
    <property type="entry name" value="Cro/C1-type_HTH"/>
</dbReference>
<name>A0ABV6N7B3_9PSEU</name>
<dbReference type="SUPFAM" id="SSF47413">
    <property type="entry name" value="lambda repressor-like DNA-binding domains"/>
    <property type="match status" value="1"/>
</dbReference>
<dbReference type="SMART" id="SM00530">
    <property type="entry name" value="HTH_XRE"/>
    <property type="match status" value="1"/>
</dbReference>
<dbReference type="InterPro" id="IPR011051">
    <property type="entry name" value="RmlC_Cupin_sf"/>
</dbReference>
<dbReference type="PANTHER" id="PTHR46797:SF1">
    <property type="entry name" value="METHYLPHOSPHONATE SYNTHASE"/>
    <property type="match status" value="1"/>
</dbReference>
<dbReference type="InterPro" id="IPR013096">
    <property type="entry name" value="Cupin_2"/>
</dbReference>
<protein>
    <submittedName>
        <fullName evidence="3">Helix-turn-helix domain-containing protein</fullName>
    </submittedName>
</protein>
<keyword evidence="4" id="KW-1185">Reference proteome</keyword>
<gene>
    <name evidence="3" type="ORF">ACFFH7_43810</name>
</gene>
<sequence length="191" mass="20378">MGEDIDRLVADRLRQVRLDRGLTLTQLAQLTGISIAHLSRIEKGERQPSIGSLLQLARAYGVSIGALIEDLPEQDYHLVRAGEATVHRSGDARYEVLSGPHAGIAVVTVELPAGAGTDDAQHTGEEWLHAVVGSLLVRLGGNEIVLKPGDSLQFDSAVVHSLHNPSKRAVRALIASSATPARHPVSGLPRH</sequence>
<dbReference type="Gene3D" id="1.10.260.40">
    <property type="entry name" value="lambda repressor-like DNA-binding domains"/>
    <property type="match status" value="1"/>
</dbReference>
<evidence type="ECO:0000259" key="2">
    <source>
        <dbReference type="PROSITE" id="PS50943"/>
    </source>
</evidence>
<evidence type="ECO:0000313" key="4">
    <source>
        <dbReference type="Proteomes" id="UP001589810"/>
    </source>
</evidence>
<evidence type="ECO:0000313" key="3">
    <source>
        <dbReference type="EMBL" id="MFC0548496.1"/>
    </source>
</evidence>
<dbReference type="Proteomes" id="UP001589810">
    <property type="component" value="Unassembled WGS sequence"/>
</dbReference>
<dbReference type="RefSeq" id="WP_273943916.1">
    <property type="nucleotide sequence ID" value="NZ_CP097263.1"/>
</dbReference>
<reference evidence="3 4" key="1">
    <citation type="submission" date="2024-09" db="EMBL/GenBank/DDBJ databases">
        <authorList>
            <person name="Sun Q."/>
            <person name="Mori K."/>
        </authorList>
    </citation>
    <scope>NUCLEOTIDE SEQUENCE [LARGE SCALE GENOMIC DNA]</scope>
    <source>
        <strain evidence="3 4">TBRC 1432</strain>
    </source>
</reference>
<accession>A0ABV6N7B3</accession>
<dbReference type="Pfam" id="PF07883">
    <property type="entry name" value="Cupin_2"/>
    <property type="match status" value="1"/>
</dbReference>
<proteinExistence type="predicted"/>
<dbReference type="EMBL" id="JBHLUD010000016">
    <property type="protein sequence ID" value="MFC0548496.1"/>
    <property type="molecule type" value="Genomic_DNA"/>
</dbReference>
<dbReference type="PROSITE" id="PS50943">
    <property type="entry name" value="HTH_CROC1"/>
    <property type="match status" value="1"/>
</dbReference>
<feature type="domain" description="HTH cro/C1-type" evidence="2">
    <location>
        <begin position="13"/>
        <end position="67"/>
    </location>
</feature>
<evidence type="ECO:0000256" key="1">
    <source>
        <dbReference type="ARBA" id="ARBA00023125"/>
    </source>
</evidence>
<comment type="caution">
    <text evidence="3">The sequence shown here is derived from an EMBL/GenBank/DDBJ whole genome shotgun (WGS) entry which is preliminary data.</text>
</comment>
<dbReference type="CDD" id="cd00093">
    <property type="entry name" value="HTH_XRE"/>
    <property type="match status" value="1"/>
</dbReference>
<dbReference type="PANTHER" id="PTHR46797">
    <property type="entry name" value="HTH-TYPE TRANSCRIPTIONAL REGULATOR"/>
    <property type="match status" value="1"/>
</dbReference>
<dbReference type="CDD" id="cd02209">
    <property type="entry name" value="cupin_XRE_C"/>
    <property type="match status" value="1"/>
</dbReference>